<dbReference type="Gene3D" id="3.40.50.300">
    <property type="entry name" value="P-loop containing nucleotide triphosphate hydrolases"/>
    <property type="match status" value="1"/>
</dbReference>
<evidence type="ECO:0000256" key="2">
    <source>
        <dbReference type="SAM" id="MobiDB-lite"/>
    </source>
</evidence>
<gene>
    <name evidence="4" type="ORF">B0H16DRAFT_1423570</name>
</gene>
<organism evidence="4 5">
    <name type="scientific">Mycena metata</name>
    <dbReference type="NCBI Taxonomy" id="1033252"/>
    <lineage>
        <taxon>Eukaryota</taxon>
        <taxon>Fungi</taxon>
        <taxon>Dikarya</taxon>
        <taxon>Basidiomycota</taxon>
        <taxon>Agaricomycotina</taxon>
        <taxon>Agaricomycetes</taxon>
        <taxon>Agaricomycetidae</taxon>
        <taxon>Agaricales</taxon>
        <taxon>Marasmiineae</taxon>
        <taxon>Mycenaceae</taxon>
        <taxon>Mycena</taxon>
    </lineage>
</organism>
<evidence type="ECO:0000313" key="5">
    <source>
        <dbReference type="Proteomes" id="UP001215598"/>
    </source>
</evidence>
<feature type="domain" description="NACHT" evidence="3">
    <location>
        <begin position="317"/>
        <end position="462"/>
    </location>
</feature>
<dbReference type="EMBL" id="JARKIB010000097">
    <property type="protein sequence ID" value="KAJ7741840.1"/>
    <property type="molecule type" value="Genomic_DNA"/>
</dbReference>
<comment type="caution">
    <text evidence="4">The sequence shown here is derived from an EMBL/GenBank/DDBJ whole genome shotgun (WGS) entry which is preliminary data.</text>
</comment>
<keyword evidence="1" id="KW-0677">Repeat</keyword>
<dbReference type="InterPro" id="IPR056884">
    <property type="entry name" value="NPHP3-like_N"/>
</dbReference>
<dbReference type="InterPro" id="IPR007111">
    <property type="entry name" value="NACHT_NTPase"/>
</dbReference>
<proteinExistence type="predicted"/>
<evidence type="ECO:0000256" key="1">
    <source>
        <dbReference type="ARBA" id="ARBA00022737"/>
    </source>
</evidence>
<dbReference type="AlphaFoldDB" id="A0AAD7N1N1"/>
<dbReference type="PANTHER" id="PTHR10039">
    <property type="entry name" value="AMELOGENIN"/>
    <property type="match status" value="1"/>
</dbReference>
<evidence type="ECO:0000259" key="3">
    <source>
        <dbReference type="PROSITE" id="PS50837"/>
    </source>
</evidence>
<dbReference type="InterPro" id="IPR027417">
    <property type="entry name" value="P-loop_NTPase"/>
</dbReference>
<dbReference type="Pfam" id="PF24883">
    <property type="entry name" value="NPHP3_N"/>
    <property type="match status" value="1"/>
</dbReference>
<dbReference type="SUPFAM" id="SSF52540">
    <property type="entry name" value="P-loop containing nucleoside triphosphate hydrolases"/>
    <property type="match status" value="1"/>
</dbReference>
<keyword evidence="5" id="KW-1185">Reference proteome</keyword>
<reference evidence="4" key="1">
    <citation type="submission" date="2023-03" db="EMBL/GenBank/DDBJ databases">
        <title>Massive genome expansion in bonnet fungi (Mycena s.s.) driven by repeated elements and novel gene families across ecological guilds.</title>
        <authorList>
            <consortium name="Lawrence Berkeley National Laboratory"/>
            <person name="Harder C.B."/>
            <person name="Miyauchi S."/>
            <person name="Viragh M."/>
            <person name="Kuo A."/>
            <person name="Thoen E."/>
            <person name="Andreopoulos B."/>
            <person name="Lu D."/>
            <person name="Skrede I."/>
            <person name="Drula E."/>
            <person name="Henrissat B."/>
            <person name="Morin E."/>
            <person name="Kohler A."/>
            <person name="Barry K."/>
            <person name="LaButti K."/>
            <person name="Morin E."/>
            <person name="Salamov A."/>
            <person name="Lipzen A."/>
            <person name="Mereny Z."/>
            <person name="Hegedus B."/>
            <person name="Baldrian P."/>
            <person name="Stursova M."/>
            <person name="Weitz H."/>
            <person name="Taylor A."/>
            <person name="Grigoriev I.V."/>
            <person name="Nagy L.G."/>
            <person name="Martin F."/>
            <person name="Kauserud H."/>
        </authorList>
    </citation>
    <scope>NUCLEOTIDE SEQUENCE</scope>
    <source>
        <strain evidence="4">CBHHK182m</strain>
    </source>
</reference>
<dbReference type="Proteomes" id="UP001215598">
    <property type="component" value="Unassembled WGS sequence"/>
</dbReference>
<accession>A0AAD7N1N1</accession>
<feature type="region of interest" description="Disordered" evidence="2">
    <location>
        <begin position="139"/>
        <end position="182"/>
    </location>
</feature>
<sequence>MFSSSSALQINGGIFYNVAGDVNVEGTQPLWVDDEALKAHHLGLTDRPSHGLVGVERSDRRGYRTMPYNISRIRQNSSPSASDWFQDEQLGSMAHPDFVRQPEFEHTFDRSTMDEHTFGPYIGSTSNRALDDRADFEHTFNNGARRGPNFLAKPSQWPLPPSSELSLESRGPTPYASQPLREADPPVVYSESDQSIHVTNRSILTHFASHPLPDATNLPFPWDPPLEAPVTSINGGTFIGGDLNHIQRPSETGLHILHRAIAADAFHDSAERYPQPRCHPDTRLRMLDMLGNWAHGNGLPKNWITEDPEFCEDQGSRFLWLHGPAGSGKSAIAQSFCQKLRAEGLLGGSFFFKRGNPSRGNGNKLFPTIAYQLATLFPSLNRFISQRMESDPAIVDRALVTQLRSLIIEPCQNSTPPQPVIIVIDGLDECEGHNIQQAILQSITHVMHEEHISLRFFVTSRPEPHITEVFQEAALKKFHHSLFVNQSFKDVRKYLEDEFNRICQEHRFTMATITTSWPSPEIIEGLVEKSSGYFIYAATVIRFIDDKNFRPTDRLEIVLGIKECGSESPFDPLDQLYLQILSLVPLDSRSQLLRILTIIAARLLLHPFHIEQLLKLRMGDCHLILRGLHSIISVPEEGADVDFVCAEYHASFSDFLNNPTRSGAFFVGGTQQRMDLAGHILNALSYKNSDYPLPPQYAGRHVAW</sequence>
<dbReference type="PANTHER" id="PTHR10039:SF17">
    <property type="entry name" value="FUNGAL STAND N-TERMINAL GOODBYE DOMAIN-CONTAINING PROTEIN-RELATED"/>
    <property type="match status" value="1"/>
</dbReference>
<name>A0AAD7N1N1_9AGAR</name>
<evidence type="ECO:0000313" key="4">
    <source>
        <dbReference type="EMBL" id="KAJ7741840.1"/>
    </source>
</evidence>
<dbReference type="PROSITE" id="PS50837">
    <property type="entry name" value="NACHT"/>
    <property type="match status" value="1"/>
</dbReference>
<protein>
    <recommendedName>
        <fullName evidence="3">NACHT domain-containing protein</fullName>
    </recommendedName>
</protein>